<dbReference type="PANTHER" id="PTHR10491">
    <property type="entry name" value="DTDP-4-DEHYDRORHAMNOSE REDUCTASE"/>
    <property type="match status" value="1"/>
</dbReference>
<dbReference type="GO" id="GO:0008831">
    <property type="term" value="F:dTDP-4-dehydrorhamnose reductase activity"/>
    <property type="evidence" value="ECO:0007669"/>
    <property type="project" value="UniProtKB-EC"/>
</dbReference>
<dbReference type="NCBIfam" id="TIGR01214">
    <property type="entry name" value="rmlD"/>
    <property type="match status" value="1"/>
</dbReference>
<feature type="domain" description="RmlD-like substrate binding" evidence="7">
    <location>
        <begin position="3"/>
        <end position="275"/>
    </location>
</feature>
<dbReference type="RefSeq" id="WP_377336291.1">
    <property type="nucleotide sequence ID" value="NZ_JBHSGB010000017.1"/>
</dbReference>
<comment type="pathway">
    <text evidence="1 6">Carbohydrate biosynthesis; dTDP-L-rhamnose biosynthesis.</text>
</comment>
<accession>A0ABV9JRI6</accession>
<dbReference type="CDD" id="cd05254">
    <property type="entry name" value="dTDP_HR_like_SDR_e"/>
    <property type="match status" value="1"/>
</dbReference>
<dbReference type="PANTHER" id="PTHR10491:SF4">
    <property type="entry name" value="METHIONINE ADENOSYLTRANSFERASE 2 SUBUNIT BETA"/>
    <property type="match status" value="1"/>
</dbReference>
<dbReference type="Proteomes" id="UP001595962">
    <property type="component" value="Unassembled WGS sequence"/>
</dbReference>
<comment type="function">
    <text evidence="6">Catalyzes the reduction of dTDP-6-deoxy-L-lyxo-4-hexulose to yield dTDP-L-rhamnose.</text>
</comment>
<name>A0ABV9JRI6_9GAMM</name>
<evidence type="ECO:0000256" key="5">
    <source>
        <dbReference type="ARBA" id="ARBA00048200"/>
    </source>
</evidence>
<evidence type="ECO:0000313" key="8">
    <source>
        <dbReference type="EMBL" id="MFC4656839.1"/>
    </source>
</evidence>
<evidence type="ECO:0000256" key="2">
    <source>
        <dbReference type="ARBA" id="ARBA00010944"/>
    </source>
</evidence>
<dbReference type="InterPro" id="IPR005913">
    <property type="entry name" value="dTDP_dehydrorham_reduct"/>
</dbReference>
<dbReference type="Pfam" id="PF04321">
    <property type="entry name" value="RmlD_sub_bind"/>
    <property type="match status" value="1"/>
</dbReference>
<comment type="catalytic activity">
    <reaction evidence="5 6">
        <text>dTDP-beta-L-rhamnose + NADP(+) = dTDP-4-dehydro-beta-L-rhamnose + NADPH + H(+)</text>
        <dbReference type="Rhea" id="RHEA:21796"/>
        <dbReference type="ChEBI" id="CHEBI:15378"/>
        <dbReference type="ChEBI" id="CHEBI:57510"/>
        <dbReference type="ChEBI" id="CHEBI:57783"/>
        <dbReference type="ChEBI" id="CHEBI:58349"/>
        <dbReference type="ChEBI" id="CHEBI:62830"/>
        <dbReference type="EC" id="1.1.1.133"/>
    </reaction>
</comment>
<keyword evidence="6 8" id="KW-0560">Oxidoreductase</keyword>
<dbReference type="Gene3D" id="3.90.25.10">
    <property type="entry name" value="UDP-galactose 4-epimerase, domain 1"/>
    <property type="match status" value="1"/>
</dbReference>
<protein>
    <recommendedName>
        <fullName evidence="4 6">dTDP-4-dehydrorhamnose reductase</fullName>
        <ecNumber evidence="3 6">1.1.1.133</ecNumber>
    </recommendedName>
</protein>
<keyword evidence="9" id="KW-1185">Reference proteome</keyword>
<evidence type="ECO:0000313" key="9">
    <source>
        <dbReference type="Proteomes" id="UP001595962"/>
    </source>
</evidence>
<organism evidence="8 9">
    <name type="scientific">Rheinheimera marina</name>
    <dbReference type="NCBI Taxonomy" id="1774958"/>
    <lineage>
        <taxon>Bacteria</taxon>
        <taxon>Pseudomonadati</taxon>
        <taxon>Pseudomonadota</taxon>
        <taxon>Gammaproteobacteria</taxon>
        <taxon>Chromatiales</taxon>
        <taxon>Chromatiaceae</taxon>
        <taxon>Rheinheimera</taxon>
    </lineage>
</organism>
<reference evidence="9" key="1">
    <citation type="journal article" date="2019" name="Int. J. Syst. Evol. Microbiol.">
        <title>The Global Catalogue of Microorganisms (GCM) 10K type strain sequencing project: providing services to taxonomists for standard genome sequencing and annotation.</title>
        <authorList>
            <consortium name="The Broad Institute Genomics Platform"/>
            <consortium name="The Broad Institute Genome Sequencing Center for Infectious Disease"/>
            <person name="Wu L."/>
            <person name="Ma J."/>
        </authorList>
    </citation>
    <scope>NUCLEOTIDE SEQUENCE [LARGE SCALE GENOMIC DNA]</scope>
    <source>
        <strain evidence="9">DT28</strain>
    </source>
</reference>
<evidence type="ECO:0000256" key="1">
    <source>
        <dbReference type="ARBA" id="ARBA00004781"/>
    </source>
</evidence>
<evidence type="ECO:0000256" key="4">
    <source>
        <dbReference type="ARBA" id="ARBA00017099"/>
    </source>
</evidence>
<evidence type="ECO:0000256" key="6">
    <source>
        <dbReference type="RuleBase" id="RU364082"/>
    </source>
</evidence>
<comment type="similarity">
    <text evidence="2 6">Belongs to the dTDP-4-dehydrorhamnose reductase family.</text>
</comment>
<dbReference type="Gene3D" id="3.40.50.720">
    <property type="entry name" value="NAD(P)-binding Rossmann-like Domain"/>
    <property type="match status" value="1"/>
</dbReference>
<dbReference type="EMBL" id="JBHSGB010000017">
    <property type="protein sequence ID" value="MFC4656839.1"/>
    <property type="molecule type" value="Genomic_DNA"/>
</dbReference>
<gene>
    <name evidence="8" type="primary">rfbD</name>
    <name evidence="8" type="ORF">ACFO3I_17610</name>
</gene>
<dbReference type="SUPFAM" id="SSF51735">
    <property type="entry name" value="NAD(P)-binding Rossmann-fold domains"/>
    <property type="match status" value="1"/>
</dbReference>
<dbReference type="EC" id="1.1.1.133" evidence="3 6"/>
<comment type="caution">
    <text evidence="8">The sequence shown here is derived from an EMBL/GenBank/DDBJ whole genome shotgun (WGS) entry which is preliminary data.</text>
</comment>
<comment type="cofactor">
    <cofactor evidence="6">
        <name>Mg(2+)</name>
        <dbReference type="ChEBI" id="CHEBI:18420"/>
    </cofactor>
    <text evidence="6">Binds 1 Mg(2+) ion per monomer.</text>
</comment>
<dbReference type="InterPro" id="IPR036291">
    <property type="entry name" value="NAD(P)-bd_dom_sf"/>
</dbReference>
<sequence>MTMKILVLGKAGQLAQALAFSQPAHLEVRYLGRDSLGLLSNAVLNEQLQAFTPDLIINAAAWTDVDQAERQSAACTLVNTALVQWLIQWAKQQSTPLIHISTDYVFNGDASQPYTEQSATSPLNHYGQTKRDAELCLLKDYAAQTLILRTSWLYSGFGSNFLVKLLAILQKNPLQELPMVTDQWGSPTSALDLAKRIWMLVQQQFRPGLYHYAGAQCVNRFDFATLIAERAHQAGLLTEDARFAPVTLASFGAVANRPLYSCLDSSLLLELQGWSQSGLSADIDRELQRLLP</sequence>
<keyword evidence="6" id="KW-0521">NADP</keyword>
<evidence type="ECO:0000259" key="7">
    <source>
        <dbReference type="Pfam" id="PF04321"/>
    </source>
</evidence>
<evidence type="ECO:0000256" key="3">
    <source>
        <dbReference type="ARBA" id="ARBA00012929"/>
    </source>
</evidence>
<dbReference type="InterPro" id="IPR029903">
    <property type="entry name" value="RmlD-like-bd"/>
</dbReference>
<proteinExistence type="inferred from homology"/>